<feature type="transmembrane region" description="Helical" evidence="6">
    <location>
        <begin position="527"/>
        <end position="557"/>
    </location>
</feature>
<feature type="transmembrane region" description="Helical" evidence="6">
    <location>
        <begin position="466"/>
        <end position="484"/>
    </location>
</feature>
<feature type="transmembrane region" description="Helical" evidence="6">
    <location>
        <begin position="269"/>
        <end position="287"/>
    </location>
</feature>
<dbReference type="Gene3D" id="3.30.750.24">
    <property type="entry name" value="STAS domain"/>
    <property type="match status" value="1"/>
</dbReference>
<dbReference type="OrthoDB" id="288203at2759"/>
<dbReference type="Pfam" id="PF00916">
    <property type="entry name" value="Sulfate_transp"/>
    <property type="match status" value="1"/>
</dbReference>
<dbReference type="GO" id="GO:1902358">
    <property type="term" value="P:sulfate transmembrane transport"/>
    <property type="evidence" value="ECO:0000318"/>
    <property type="project" value="GO_Central"/>
</dbReference>
<evidence type="ECO:0000256" key="6">
    <source>
        <dbReference type="SAM" id="Phobius"/>
    </source>
</evidence>
<feature type="domain" description="STAS" evidence="7">
    <location>
        <begin position="583"/>
        <end position="833"/>
    </location>
</feature>
<evidence type="ECO:0000256" key="4">
    <source>
        <dbReference type="ARBA" id="ARBA00023136"/>
    </source>
</evidence>
<feature type="transmembrane region" description="Helical" evidence="6">
    <location>
        <begin position="307"/>
        <end position="331"/>
    </location>
</feature>
<evidence type="ECO:0000256" key="1">
    <source>
        <dbReference type="ARBA" id="ARBA00004141"/>
    </source>
</evidence>
<dbReference type="GO" id="GO:0005254">
    <property type="term" value="F:chloride channel activity"/>
    <property type="evidence" value="ECO:0007669"/>
    <property type="project" value="Ensembl"/>
</dbReference>
<evidence type="ECO:0000313" key="9">
    <source>
        <dbReference type="Proteomes" id="UP000000539"/>
    </source>
</evidence>
<dbReference type="GeneTree" id="ENSGT01150000286920"/>
<dbReference type="GO" id="GO:0160044">
    <property type="term" value="F:sulfate:chloride antiporter activity"/>
    <property type="evidence" value="ECO:0007669"/>
    <property type="project" value="Ensembl"/>
</dbReference>
<reference evidence="8" key="2">
    <citation type="submission" date="2025-08" db="UniProtKB">
        <authorList>
            <consortium name="Ensembl"/>
        </authorList>
    </citation>
    <scope>IDENTIFICATION</scope>
    <source>
        <strain evidence="8">broiler</strain>
    </source>
</reference>
<gene>
    <name evidence="8" type="primary">SLC26A8</name>
</gene>
<dbReference type="PROSITE" id="PS50801">
    <property type="entry name" value="STAS"/>
    <property type="match status" value="1"/>
</dbReference>
<dbReference type="GO" id="GO:0140900">
    <property type="term" value="F:chloride:bicarbonate antiporter activity"/>
    <property type="evidence" value="ECO:0000318"/>
    <property type="project" value="GO_Central"/>
</dbReference>
<dbReference type="GO" id="GO:0097227">
    <property type="term" value="C:sperm annulus"/>
    <property type="evidence" value="ECO:0007669"/>
    <property type="project" value="Ensembl"/>
</dbReference>
<dbReference type="CDD" id="cd07042">
    <property type="entry name" value="STAS_SulP_like_sulfate_transporter"/>
    <property type="match status" value="1"/>
</dbReference>
<comment type="subcellular location">
    <subcellularLocation>
        <location evidence="1">Membrane</location>
        <topology evidence="1">Multi-pass membrane protein</topology>
    </subcellularLocation>
</comment>
<keyword evidence="2 6" id="KW-0812">Transmembrane</keyword>
<dbReference type="InterPro" id="IPR036513">
    <property type="entry name" value="STAS_dom_sf"/>
</dbReference>
<feature type="transmembrane region" description="Helical" evidence="6">
    <location>
        <begin position="156"/>
        <end position="182"/>
    </location>
</feature>
<name>A0A8V1AC75_CHICK</name>
<dbReference type="SUPFAM" id="SSF52091">
    <property type="entry name" value="SpoIIaa-like"/>
    <property type="match status" value="1"/>
</dbReference>
<dbReference type="GO" id="GO:0019531">
    <property type="term" value="F:oxalate transmembrane transporter activity"/>
    <property type="evidence" value="ECO:0000318"/>
    <property type="project" value="GO_Central"/>
</dbReference>
<evidence type="ECO:0000256" key="2">
    <source>
        <dbReference type="ARBA" id="ARBA00022692"/>
    </source>
</evidence>
<feature type="transmembrane region" description="Helical" evidence="6">
    <location>
        <begin position="234"/>
        <end position="257"/>
    </location>
</feature>
<dbReference type="Pfam" id="PF01740">
    <property type="entry name" value="STAS"/>
    <property type="match status" value="1"/>
</dbReference>
<dbReference type="GO" id="GO:0015116">
    <property type="term" value="F:sulfate transmembrane transporter activity"/>
    <property type="evidence" value="ECO:0000318"/>
    <property type="project" value="GO_Central"/>
</dbReference>
<dbReference type="InterPro" id="IPR011547">
    <property type="entry name" value="SLC26A/SulP_dom"/>
</dbReference>
<reference evidence="8" key="3">
    <citation type="submission" date="2025-09" db="UniProtKB">
        <authorList>
            <consortium name="Ensembl"/>
        </authorList>
    </citation>
    <scope>IDENTIFICATION</scope>
    <source>
        <strain evidence="8">broiler</strain>
    </source>
</reference>
<dbReference type="InterPro" id="IPR001902">
    <property type="entry name" value="SLC26A/SulP_fam"/>
</dbReference>
<proteinExistence type="predicted"/>
<dbReference type="PANTHER" id="PTHR11814">
    <property type="entry name" value="SULFATE TRANSPORTER"/>
    <property type="match status" value="1"/>
</dbReference>
<keyword evidence="4 6" id="KW-0472">Membrane</keyword>
<protein>
    <submittedName>
        <fullName evidence="8">Solute carrier family 26 member 8</fullName>
    </submittedName>
</protein>
<accession>A0A8V1AC75</accession>
<evidence type="ECO:0000259" key="7">
    <source>
        <dbReference type="PROSITE" id="PS50801"/>
    </source>
</evidence>
<evidence type="ECO:0000313" key="8">
    <source>
        <dbReference type="Ensembl" id="ENSGALP00010039819.1"/>
    </source>
</evidence>
<feature type="compositionally biased region" description="Polar residues" evidence="5">
    <location>
        <begin position="711"/>
        <end position="721"/>
    </location>
</feature>
<reference evidence="8" key="1">
    <citation type="submission" date="2020-11" db="EMBL/GenBank/DDBJ databases">
        <title>Gallus gallus (Chicken) genome, bGalGal1, GRCg7b, maternal haplotype autosomes + Z &amp; W.</title>
        <authorList>
            <person name="Warren W."/>
            <person name="Formenti G."/>
            <person name="Fedrigo O."/>
            <person name="Haase B."/>
            <person name="Mountcastle J."/>
            <person name="Balacco J."/>
            <person name="Tracey A."/>
            <person name="Schneider V."/>
            <person name="Okimoto R."/>
            <person name="Cheng H."/>
            <person name="Hawken R."/>
            <person name="Howe K."/>
            <person name="Jarvis E.D."/>
        </authorList>
    </citation>
    <scope>NUCLEOTIDE SEQUENCE [LARGE SCALE GENOMIC DNA]</scope>
    <source>
        <strain evidence="8">Broiler</strain>
    </source>
</reference>
<dbReference type="Proteomes" id="UP000000539">
    <property type="component" value="Chromosome 26"/>
</dbReference>
<dbReference type="InterPro" id="IPR002645">
    <property type="entry name" value="STAS_dom"/>
</dbReference>
<sequence>MPQYGGDAERRGGALARAGRSGRRAVDWLRSVLQGVRCLFDIPCQKENMEQENDTVHTRRQPAVYRVQREIQTEEHVQALLERNLPSTFGGEPQIPEKKTRLRCRFSWESFKKIIYKRFPVLNWLFSYQFREWILKDLHAGLNVGLVQVPQGLLGIWLAGLPLPMINGFLSAFCCSMLYMVFGSSHHISIGSFSILNLVVKNILKSLDLNKTLSFNSSLVNFSDPILLKDYMEILTLTASVTFMTGIIQLLLGCFCLKSVTAYLPKALIDAYLSAAALLVIVSQFTFIFDVVLDFHRSSRDIFCNVFYYFLALPKSNATSILVFLLSMAILQISKTIRITYMHSPVAFPMELLLIITATIIANCIHLHAESSSAVVSRIPQRFLPPTLPDLSNLSKIILHAFSLATVSCFLLVFIGEKYALLHNYNISSSQELIAVGLCNICSAFFRSFAVSCAISGTVIQEKTGGRTQIAALMGASIMLVIALKLGHFFWVIPNSVLAAIVVFNVLPFLEKFLDIPTLWRKDKYHLAIWVGTFAAVLRLGLDIGLLIALAIAFFIISIRSHRMRMVELGQIPNTNIYRSLSICRAAVEIDGVKIFQCCSSISFANMNNFKNYLLHKMDMKTVPLNPHEMRALVSASLSDTSVASKDFKCSCVCDPPLPPPRIPYTEKLVKSCHIDSTSTSSSVNLVRWSKYGVRQNHGMLLLGAANAKSASPGINTQLQPEKNEDEEQQTGVSLGSAVGNASAQLDREEQSVHLPGPVHTIILDFSMVQFVDLQGSDLLRQIFHMFFNIGITVLIAGCHSSVIAAFEKNEFFDSFVTKEMFFLTLHDALLAALAKHQKPDERELTTEENAEKLRAKDEMEINLLMEKNGGFFSARKPNSKLLHEQPVSDNSCSAQNAAESSSLLQFETLSLQLNFQDPAWDKEWKYNSNI</sequence>
<keyword evidence="9" id="KW-1185">Reference proteome</keyword>
<dbReference type="GO" id="GO:1902476">
    <property type="term" value="P:chloride transmembrane transport"/>
    <property type="evidence" value="ECO:0000318"/>
    <property type="project" value="GO_Central"/>
</dbReference>
<feature type="region of interest" description="Disordered" evidence="5">
    <location>
        <begin position="711"/>
        <end position="734"/>
    </location>
</feature>
<organism evidence="8 9">
    <name type="scientific">Gallus gallus</name>
    <name type="common">Chicken</name>
    <dbReference type="NCBI Taxonomy" id="9031"/>
    <lineage>
        <taxon>Eukaryota</taxon>
        <taxon>Metazoa</taxon>
        <taxon>Chordata</taxon>
        <taxon>Craniata</taxon>
        <taxon>Vertebrata</taxon>
        <taxon>Euteleostomi</taxon>
        <taxon>Archelosauria</taxon>
        <taxon>Archosauria</taxon>
        <taxon>Dinosauria</taxon>
        <taxon>Saurischia</taxon>
        <taxon>Theropoda</taxon>
        <taxon>Coelurosauria</taxon>
        <taxon>Aves</taxon>
        <taxon>Neognathae</taxon>
        <taxon>Galloanserae</taxon>
        <taxon>Galliformes</taxon>
        <taxon>Phasianidae</taxon>
        <taxon>Phasianinae</taxon>
        <taxon>Gallus</taxon>
    </lineage>
</organism>
<feature type="transmembrane region" description="Helical" evidence="6">
    <location>
        <begin position="397"/>
        <end position="421"/>
    </location>
</feature>
<dbReference type="GO" id="GO:0005886">
    <property type="term" value="C:plasma membrane"/>
    <property type="evidence" value="ECO:0000318"/>
    <property type="project" value="GO_Central"/>
</dbReference>
<dbReference type="AlphaFoldDB" id="A0A8V1AC75"/>
<dbReference type="Ensembl" id="ENSGALT00010065445.1">
    <property type="protein sequence ID" value="ENSGALP00010039819.1"/>
    <property type="gene ID" value="ENSGALG00010027001.1"/>
</dbReference>
<evidence type="ECO:0000256" key="3">
    <source>
        <dbReference type="ARBA" id="ARBA00022989"/>
    </source>
</evidence>
<evidence type="ECO:0000256" key="5">
    <source>
        <dbReference type="SAM" id="MobiDB-lite"/>
    </source>
</evidence>
<keyword evidence="3 6" id="KW-1133">Transmembrane helix</keyword>
<dbReference type="FunCoup" id="A0A8V1AC75">
    <property type="interactions" value="79"/>
</dbReference>